<gene>
    <name evidence="1" type="ORF">PACLA_8A035489</name>
</gene>
<reference evidence="1" key="1">
    <citation type="submission" date="2020-04" db="EMBL/GenBank/DDBJ databases">
        <authorList>
            <person name="Alioto T."/>
            <person name="Alioto T."/>
            <person name="Gomez Garrido J."/>
        </authorList>
    </citation>
    <scope>NUCLEOTIDE SEQUENCE</scope>
    <source>
        <strain evidence="1">A484AB</strain>
    </source>
</reference>
<dbReference type="OrthoDB" id="498125at2759"/>
<comment type="caution">
    <text evidence="1">The sequence shown here is derived from an EMBL/GenBank/DDBJ whole genome shotgun (WGS) entry which is preliminary data.</text>
</comment>
<dbReference type="Proteomes" id="UP001152795">
    <property type="component" value="Unassembled WGS sequence"/>
</dbReference>
<dbReference type="EMBL" id="CACRXK020033074">
    <property type="protein sequence ID" value="CAB4043754.1"/>
    <property type="molecule type" value="Genomic_DNA"/>
</dbReference>
<protein>
    <submittedName>
        <fullName evidence="1">Uncharacterized protein</fullName>
    </submittedName>
</protein>
<evidence type="ECO:0000313" key="1">
    <source>
        <dbReference type="EMBL" id="CAB4043754.1"/>
    </source>
</evidence>
<proteinExistence type="predicted"/>
<sequence length="65" mass="7493">MLKKSYGRPYFTCASRENPCSLWMWADEKEIEKPNCYHNELCAVKRVKNKVPIRVKGSSVAATKT</sequence>
<accession>A0A6S7KLH6</accession>
<evidence type="ECO:0000313" key="2">
    <source>
        <dbReference type="Proteomes" id="UP001152795"/>
    </source>
</evidence>
<dbReference type="AlphaFoldDB" id="A0A6S7KLH6"/>
<name>A0A6S7KLH6_PARCT</name>
<organism evidence="1 2">
    <name type="scientific">Paramuricea clavata</name>
    <name type="common">Red gorgonian</name>
    <name type="synonym">Violescent sea-whip</name>
    <dbReference type="NCBI Taxonomy" id="317549"/>
    <lineage>
        <taxon>Eukaryota</taxon>
        <taxon>Metazoa</taxon>
        <taxon>Cnidaria</taxon>
        <taxon>Anthozoa</taxon>
        <taxon>Octocorallia</taxon>
        <taxon>Malacalcyonacea</taxon>
        <taxon>Plexauridae</taxon>
        <taxon>Paramuricea</taxon>
    </lineage>
</organism>
<feature type="non-terminal residue" evidence="1">
    <location>
        <position position="65"/>
    </location>
</feature>
<keyword evidence="2" id="KW-1185">Reference proteome</keyword>